<feature type="region of interest" description="Disordered" evidence="2">
    <location>
        <begin position="37"/>
        <end position="221"/>
    </location>
</feature>
<dbReference type="AlphaFoldDB" id="A0A5B8MPT7"/>
<sequence>MEDLEDVLPAGEAEMVARGMSQGDVLVATGQNKALKRLKRRGVPLPPAEGKENEDVGGSKEEEALAVSKMSLDGAEEGGEKEVEDEEPAEEKGASVKPGVSGGGDMVDLMADWEEGLADLEDEEEPEELVEFLRLERGVEDSKAASLSGSGEQAKSEGRGGEEAQSDVSSPSGEEAKDDGPEEDDDAEIAFDTEHDANAQRDMIADAERERIGKGFNPDIKPMSSILEKINLRVQQAAMAKPAAAEPTEEAEEGLKFSDFADKIMNIKPTDSTGDVINVEEPAKEEDEEEEGGKGTDEGPEASAGAEEDEAEDAEEMESEDADQGGEEKKRKTNEIRLAAKEPEPEPEPEPEEDELQSEEEEEEEEEEETEESETEVEEEEEQANGFTWEEDEPLPDELEAELEGEKAKEKAAGGEGEGTALKKKLPKVNRGFVEDEAELSDDEGHLHEDENGEEMDDEDDDGKDLEDLIDNRKIRESDDRVRKRTKLHQNWINEKEDEDLEELVHAVETGFRKKRKGLAGEEDEGNDRDARRRRADLADLGGDDQDLERIFDAKMIEENDMSDGEVEMIEAAYKRRNQRLAEKKQREKEKEKASESVQNNLISHEALASIIPRDAAVEMPAAADVKAKRMFIPRDAAVGRVEEEEESAVVSKTSFLSSTLQYSKRTLVSSRKSFVFGQKKTEVAGEGKSVATEKTQMPKKVDSLLRSSSLVKLLNTKSKKNQGSALGTQTALDLSRIINM</sequence>
<accession>A0A5B8MPT7</accession>
<reference evidence="4 5" key="1">
    <citation type="submission" date="2018-07" db="EMBL/GenBank/DDBJ databases">
        <title>The complete nuclear genome of the prasinophyte Chloropicon primus (CCMP1205).</title>
        <authorList>
            <person name="Pombert J.-F."/>
            <person name="Otis C."/>
            <person name="Turmel M."/>
            <person name="Lemieux C."/>
        </authorList>
    </citation>
    <scope>NUCLEOTIDE SEQUENCE [LARGE SCALE GENOMIC DNA]</scope>
    <source>
        <strain evidence="4 5">CCMP1205</strain>
    </source>
</reference>
<feature type="compositionally biased region" description="Acidic residues" evidence="2">
    <location>
        <begin position="111"/>
        <end position="130"/>
    </location>
</feature>
<dbReference type="InterPro" id="IPR018564">
    <property type="entry name" value="Repl_chkpnt_MRC1_dom"/>
</dbReference>
<organism evidence="4 5">
    <name type="scientific">Chloropicon primus</name>
    <dbReference type="NCBI Taxonomy" id="1764295"/>
    <lineage>
        <taxon>Eukaryota</taxon>
        <taxon>Viridiplantae</taxon>
        <taxon>Chlorophyta</taxon>
        <taxon>Chloropicophyceae</taxon>
        <taxon>Chloropicales</taxon>
        <taxon>Chloropicaceae</taxon>
        <taxon>Chloropicon</taxon>
    </lineage>
</organism>
<feature type="compositionally biased region" description="Basic and acidic residues" evidence="2">
    <location>
        <begin position="404"/>
        <end position="413"/>
    </location>
</feature>
<keyword evidence="1" id="KW-0175">Coiled coil</keyword>
<feature type="compositionally biased region" description="Basic and acidic residues" evidence="2">
    <location>
        <begin position="131"/>
        <end position="143"/>
    </location>
</feature>
<evidence type="ECO:0000313" key="4">
    <source>
        <dbReference type="EMBL" id="QDZ21380.1"/>
    </source>
</evidence>
<evidence type="ECO:0000256" key="2">
    <source>
        <dbReference type="SAM" id="MobiDB-lite"/>
    </source>
</evidence>
<feature type="domain" description="DNA replication checkpoint mediator MRC1" evidence="3">
    <location>
        <begin position="431"/>
        <end position="535"/>
    </location>
</feature>
<feature type="compositionally biased region" description="Basic and acidic residues" evidence="2">
    <location>
        <begin position="326"/>
        <end position="344"/>
    </location>
</feature>
<dbReference type="EMBL" id="CP031038">
    <property type="protein sequence ID" value="QDZ21380.1"/>
    <property type="molecule type" value="Genomic_DNA"/>
</dbReference>
<feature type="compositionally biased region" description="Acidic residues" evidence="2">
    <location>
        <begin position="306"/>
        <end position="325"/>
    </location>
</feature>
<feature type="compositionally biased region" description="Basic and acidic residues" evidence="2">
    <location>
        <begin position="49"/>
        <end position="63"/>
    </location>
</feature>
<evidence type="ECO:0000256" key="1">
    <source>
        <dbReference type="SAM" id="Coils"/>
    </source>
</evidence>
<feature type="region of interest" description="Disordered" evidence="2">
    <location>
        <begin position="266"/>
        <end position="484"/>
    </location>
</feature>
<evidence type="ECO:0000259" key="3">
    <source>
        <dbReference type="Pfam" id="PF09444"/>
    </source>
</evidence>
<feature type="compositionally biased region" description="Acidic residues" evidence="2">
    <location>
        <begin position="345"/>
        <end position="403"/>
    </location>
</feature>
<feature type="compositionally biased region" description="Acidic residues" evidence="2">
    <location>
        <begin position="74"/>
        <end position="89"/>
    </location>
</feature>
<name>A0A5B8MPT7_9CHLO</name>
<feature type="compositionally biased region" description="Basic and acidic residues" evidence="2">
    <location>
        <begin position="192"/>
        <end position="213"/>
    </location>
</feature>
<feature type="coiled-coil region" evidence="1">
    <location>
        <begin position="567"/>
        <end position="601"/>
    </location>
</feature>
<protein>
    <recommendedName>
        <fullName evidence="3">DNA replication checkpoint mediator MRC1 domain-containing protein</fullName>
    </recommendedName>
</protein>
<dbReference type="Proteomes" id="UP000316726">
    <property type="component" value="Chromosome 5"/>
</dbReference>
<evidence type="ECO:0000313" key="5">
    <source>
        <dbReference type="Proteomes" id="UP000316726"/>
    </source>
</evidence>
<gene>
    <name evidence="4" type="ORF">A3770_05p38980</name>
</gene>
<feature type="compositionally biased region" description="Acidic residues" evidence="2">
    <location>
        <begin position="451"/>
        <end position="465"/>
    </location>
</feature>
<proteinExistence type="predicted"/>
<dbReference type="STRING" id="1764295.A0A5B8MPT7"/>
<keyword evidence="5" id="KW-1185">Reference proteome</keyword>
<feature type="compositionally biased region" description="Basic and acidic residues" evidence="2">
    <location>
        <begin position="466"/>
        <end position="482"/>
    </location>
</feature>
<feature type="region of interest" description="Disordered" evidence="2">
    <location>
        <begin position="512"/>
        <end position="540"/>
    </location>
</feature>
<feature type="compositionally biased region" description="Acidic residues" evidence="2">
    <location>
        <begin position="180"/>
        <end position="191"/>
    </location>
</feature>
<dbReference type="Pfam" id="PF09444">
    <property type="entry name" value="MRC1"/>
    <property type="match status" value="1"/>
</dbReference>